<proteinExistence type="predicted"/>
<evidence type="ECO:0000313" key="9">
    <source>
        <dbReference type="Proteomes" id="UP000248897"/>
    </source>
</evidence>
<keyword evidence="1" id="KW-0678">Repressor</keyword>
<dbReference type="InterPro" id="IPR039538">
    <property type="entry name" value="BetI_C"/>
</dbReference>
<evidence type="ECO:0000313" key="8">
    <source>
        <dbReference type="EMBL" id="SQI40017.1"/>
    </source>
</evidence>
<organism evidence="8 9">
    <name type="scientific">Serratia plymuthica</name>
    <dbReference type="NCBI Taxonomy" id="82996"/>
    <lineage>
        <taxon>Bacteria</taxon>
        <taxon>Pseudomonadati</taxon>
        <taxon>Pseudomonadota</taxon>
        <taxon>Gammaproteobacteria</taxon>
        <taxon>Enterobacterales</taxon>
        <taxon>Yersiniaceae</taxon>
        <taxon>Serratia</taxon>
    </lineage>
</organism>
<evidence type="ECO:0000256" key="3">
    <source>
        <dbReference type="ARBA" id="ARBA00023125"/>
    </source>
</evidence>
<dbReference type="Gene3D" id="1.10.357.10">
    <property type="entry name" value="Tetracycline Repressor, domain 2"/>
    <property type="match status" value="1"/>
</dbReference>
<sequence>MKGKSELMRDKILHGVVELFIEKGIEKVTTRELTEYVGISRSHIYHYFKDWQSLCLEALTNFMHRELEEFRTLIAPLPAAQKLQEFIDGMISETPDPTRKLYGSLWLLSTHNEAYSDLMQSFLAEWHQVLTHIIESGIEEKTFRHVDPQRVARQLDAMLFGYGEHLFTLPSAQALKQAEEDIDDFIQRNLLLTDNK</sequence>
<evidence type="ECO:0000313" key="10">
    <source>
        <dbReference type="Proteomes" id="UP000594967"/>
    </source>
</evidence>
<feature type="domain" description="HTH tetR-type" evidence="6">
    <location>
        <begin position="6"/>
        <end position="66"/>
    </location>
</feature>
<dbReference type="PRINTS" id="PR00455">
    <property type="entry name" value="HTHTETR"/>
</dbReference>
<gene>
    <name evidence="7" type="ORF">I6G64_25375</name>
    <name evidence="8" type="ORF">NCTC12961_03021</name>
</gene>
<dbReference type="InterPro" id="IPR036271">
    <property type="entry name" value="Tet_transcr_reg_TetR-rel_C_sf"/>
</dbReference>
<evidence type="ECO:0000256" key="2">
    <source>
        <dbReference type="ARBA" id="ARBA00023015"/>
    </source>
</evidence>
<dbReference type="Proteomes" id="UP000248897">
    <property type="component" value="Chromosome 1"/>
</dbReference>
<keyword evidence="2" id="KW-0805">Transcription regulation</keyword>
<dbReference type="RefSeq" id="WP_062870834.1">
    <property type="nucleotide sequence ID" value="NZ_CAMITG010000002.1"/>
</dbReference>
<accession>A0A2X4UJG4</accession>
<dbReference type="AlphaFoldDB" id="A0A2X4UJG4"/>
<protein>
    <submittedName>
        <fullName evidence="8">TetR family transcriptional regulator</fullName>
    </submittedName>
    <submittedName>
        <fullName evidence="7">TetR/AcrR family transcriptional regulator</fullName>
    </submittedName>
</protein>
<dbReference type="Pfam" id="PF00440">
    <property type="entry name" value="TetR_N"/>
    <property type="match status" value="1"/>
</dbReference>
<dbReference type="InterPro" id="IPR050109">
    <property type="entry name" value="HTH-type_TetR-like_transc_reg"/>
</dbReference>
<evidence type="ECO:0000259" key="6">
    <source>
        <dbReference type="PROSITE" id="PS50977"/>
    </source>
</evidence>
<dbReference type="Pfam" id="PF13977">
    <property type="entry name" value="TetR_C_6"/>
    <property type="match status" value="1"/>
</dbReference>
<feature type="DNA-binding region" description="H-T-H motif" evidence="5">
    <location>
        <begin position="29"/>
        <end position="48"/>
    </location>
</feature>
<dbReference type="PROSITE" id="PS50977">
    <property type="entry name" value="HTH_TETR_2"/>
    <property type="match status" value="1"/>
</dbReference>
<dbReference type="InterPro" id="IPR009057">
    <property type="entry name" value="Homeodomain-like_sf"/>
</dbReference>
<keyword evidence="3 5" id="KW-0238">DNA-binding</keyword>
<dbReference type="Proteomes" id="UP000594967">
    <property type="component" value="Chromosome"/>
</dbReference>
<evidence type="ECO:0000313" key="7">
    <source>
        <dbReference type="EMBL" id="QPS20836.1"/>
    </source>
</evidence>
<keyword evidence="4" id="KW-0804">Transcription</keyword>
<reference evidence="8 9" key="1">
    <citation type="submission" date="2018-06" db="EMBL/GenBank/DDBJ databases">
        <authorList>
            <consortium name="Pathogen Informatics"/>
            <person name="Doyle S."/>
        </authorList>
    </citation>
    <scope>NUCLEOTIDE SEQUENCE [LARGE SCALE GENOMIC DNA]</scope>
    <source>
        <strain evidence="8 9">NCTC12961</strain>
    </source>
</reference>
<evidence type="ECO:0000256" key="5">
    <source>
        <dbReference type="PROSITE-ProRule" id="PRU00335"/>
    </source>
</evidence>
<dbReference type="STRING" id="82996.ADP72_23955"/>
<keyword evidence="10" id="KW-1185">Reference proteome</keyword>
<dbReference type="GO" id="GO:0000976">
    <property type="term" value="F:transcription cis-regulatory region binding"/>
    <property type="evidence" value="ECO:0007669"/>
    <property type="project" value="TreeGrafter"/>
</dbReference>
<dbReference type="SUPFAM" id="SSF48498">
    <property type="entry name" value="Tetracyclin repressor-like, C-terminal domain"/>
    <property type="match status" value="1"/>
</dbReference>
<evidence type="ECO:0000256" key="4">
    <source>
        <dbReference type="ARBA" id="ARBA00023163"/>
    </source>
</evidence>
<dbReference type="PANTHER" id="PTHR30055:SF234">
    <property type="entry name" value="HTH-TYPE TRANSCRIPTIONAL REGULATOR BETI"/>
    <property type="match status" value="1"/>
</dbReference>
<dbReference type="EMBL" id="LS483469">
    <property type="protein sequence ID" value="SQI40017.1"/>
    <property type="molecule type" value="Genomic_DNA"/>
</dbReference>
<reference evidence="7 10" key="2">
    <citation type="submission" date="2020-12" db="EMBL/GenBank/DDBJ databases">
        <title>FDA dAtabase for Regulatory Grade micrObial Sequences (FDA-ARGOS): Supporting development and validation of Infectious Disease Dx tests.</title>
        <authorList>
            <person name="Sproer C."/>
            <person name="Gronow S."/>
            <person name="Severitt S."/>
            <person name="Schroder I."/>
            <person name="Tallon L."/>
            <person name="Sadzewicz L."/>
            <person name="Zhao X."/>
            <person name="Boylan J."/>
            <person name="Ott S."/>
            <person name="Bowen H."/>
            <person name="Vavikolanu K."/>
            <person name="Mehta A."/>
            <person name="Aluvathingal J."/>
            <person name="Nadendla S."/>
            <person name="Lowell S."/>
            <person name="Myers T."/>
            <person name="Yan Y."/>
            <person name="Sichtig H."/>
        </authorList>
    </citation>
    <scope>NUCLEOTIDE SEQUENCE [LARGE SCALE GENOMIC DNA]</scope>
    <source>
        <strain evidence="7 10">FDAARGOS_907</strain>
    </source>
</reference>
<dbReference type="InterPro" id="IPR001647">
    <property type="entry name" value="HTH_TetR"/>
</dbReference>
<name>A0A2X4UJG4_SERPL</name>
<dbReference type="EMBL" id="CP065673">
    <property type="protein sequence ID" value="QPS20836.1"/>
    <property type="molecule type" value="Genomic_DNA"/>
</dbReference>
<dbReference type="GO" id="GO:0003700">
    <property type="term" value="F:DNA-binding transcription factor activity"/>
    <property type="evidence" value="ECO:0007669"/>
    <property type="project" value="TreeGrafter"/>
</dbReference>
<dbReference type="SUPFAM" id="SSF46689">
    <property type="entry name" value="Homeodomain-like"/>
    <property type="match status" value="1"/>
</dbReference>
<evidence type="ECO:0000256" key="1">
    <source>
        <dbReference type="ARBA" id="ARBA00022491"/>
    </source>
</evidence>
<dbReference type="PANTHER" id="PTHR30055">
    <property type="entry name" value="HTH-TYPE TRANSCRIPTIONAL REGULATOR RUTR"/>
    <property type="match status" value="1"/>
</dbReference>